<dbReference type="AlphaFoldDB" id="A0A285P1L4"/>
<keyword evidence="1" id="KW-1133">Transmembrane helix</keyword>
<gene>
    <name evidence="2" type="ORF">SAMN06269185_2534</name>
</gene>
<sequence length="67" mass="6766">MRITLSDARDSSIAAAILLLGVGAAAYAAYYTSQGGEFGAPTGSLPWWLGVGAAIVAVVVTLVRARA</sequence>
<name>A0A285P1L4_NATPI</name>
<evidence type="ECO:0000313" key="3">
    <source>
        <dbReference type="Proteomes" id="UP000219453"/>
    </source>
</evidence>
<protein>
    <submittedName>
        <fullName evidence="2">Uncharacterized protein</fullName>
    </submittedName>
</protein>
<keyword evidence="1" id="KW-0472">Membrane</keyword>
<keyword evidence="1" id="KW-0812">Transmembrane</keyword>
<dbReference type="RefSeq" id="WP_097009437.1">
    <property type="nucleotide sequence ID" value="NZ_OBEJ01000003.1"/>
</dbReference>
<feature type="transmembrane region" description="Helical" evidence="1">
    <location>
        <begin position="12"/>
        <end position="33"/>
    </location>
</feature>
<reference evidence="2 3" key="1">
    <citation type="submission" date="2017-09" db="EMBL/GenBank/DDBJ databases">
        <authorList>
            <person name="Ehlers B."/>
            <person name="Leendertz F.H."/>
        </authorList>
    </citation>
    <scope>NUCLEOTIDE SEQUENCE [LARGE SCALE GENOMIC DNA]</scope>
    <source>
        <strain evidence="2 3">DSM 27208</strain>
    </source>
</reference>
<accession>A0A285P1L4</accession>
<dbReference type="EMBL" id="OBEJ01000003">
    <property type="protein sequence ID" value="SNZ15625.1"/>
    <property type="molecule type" value="Genomic_DNA"/>
</dbReference>
<proteinExistence type="predicted"/>
<evidence type="ECO:0000256" key="1">
    <source>
        <dbReference type="SAM" id="Phobius"/>
    </source>
</evidence>
<keyword evidence="3" id="KW-1185">Reference proteome</keyword>
<dbReference type="Proteomes" id="UP000219453">
    <property type="component" value="Unassembled WGS sequence"/>
</dbReference>
<feature type="transmembrane region" description="Helical" evidence="1">
    <location>
        <begin position="45"/>
        <end position="63"/>
    </location>
</feature>
<organism evidence="2 3">
    <name type="scientific">Natronoarchaeum philippinense</name>
    <dbReference type="NCBI Taxonomy" id="558529"/>
    <lineage>
        <taxon>Archaea</taxon>
        <taxon>Methanobacteriati</taxon>
        <taxon>Methanobacteriota</taxon>
        <taxon>Stenosarchaea group</taxon>
        <taxon>Halobacteria</taxon>
        <taxon>Halobacteriales</taxon>
        <taxon>Natronoarchaeaceae</taxon>
    </lineage>
</organism>
<evidence type="ECO:0000313" key="2">
    <source>
        <dbReference type="EMBL" id="SNZ15625.1"/>
    </source>
</evidence>